<evidence type="ECO:0000256" key="2">
    <source>
        <dbReference type="SAM" id="Phobius"/>
    </source>
</evidence>
<dbReference type="AlphaFoldDB" id="A0A8H6Y230"/>
<feature type="transmembrane region" description="Helical" evidence="2">
    <location>
        <begin position="15"/>
        <end position="34"/>
    </location>
</feature>
<reference evidence="3" key="1">
    <citation type="submission" date="2020-05" db="EMBL/GenBank/DDBJ databases">
        <title>Mycena genomes resolve the evolution of fungal bioluminescence.</title>
        <authorList>
            <person name="Tsai I.J."/>
        </authorList>
    </citation>
    <scope>NUCLEOTIDE SEQUENCE</scope>
    <source>
        <strain evidence="3">CCC161011</strain>
    </source>
</reference>
<dbReference type="EMBL" id="JACAZI010000010">
    <property type="protein sequence ID" value="KAF7350345.1"/>
    <property type="molecule type" value="Genomic_DNA"/>
</dbReference>
<protein>
    <submittedName>
        <fullName evidence="3">Uncharacterized protein</fullName>
    </submittedName>
</protein>
<keyword evidence="2" id="KW-0472">Membrane</keyword>
<organism evidence="3 4">
    <name type="scientific">Mycena venus</name>
    <dbReference type="NCBI Taxonomy" id="2733690"/>
    <lineage>
        <taxon>Eukaryota</taxon>
        <taxon>Fungi</taxon>
        <taxon>Dikarya</taxon>
        <taxon>Basidiomycota</taxon>
        <taxon>Agaricomycotina</taxon>
        <taxon>Agaricomycetes</taxon>
        <taxon>Agaricomycetidae</taxon>
        <taxon>Agaricales</taxon>
        <taxon>Marasmiineae</taxon>
        <taxon>Mycenaceae</taxon>
        <taxon>Mycena</taxon>
    </lineage>
</organism>
<keyword evidence="2" id="KW-1133">Transmembrane helix</keyword>
<name>A0A8H6Y230_9AGAR</name>
<feature type="compositionally biased region" description="Polar residues" evidence="1">
    <location>
        <begin position="489"/>
        <end position="498"/>
    </location>
</feature>
<dbReference type="OrthoDB" id="3068037at2759"/>
<feature type="region of interest" description="Disordered" evidence="1">
    <location>
        <begin position="418"/>
        <end position="502"/>
    </location>
</feature>
<gene>
    <name evidence="3" type="ORF">MVEN_01339200</name>
</gene>
<accession>A0A8H6Y230</accession>
<keyword evidence="2" id="KW-0812">Transmembrane</keyword>
<keyword evidence="4" id="KW-1185">Reference proteome</keyword>
<proteinExistence type="predicted"/>
<feature type="compositionally biased region" description="Basic and acidic residues" evidence="1">
    <location>
        <begin position="448"/>
        <end position="460"/>
    </location>
</feature>
<feature type="region of interest" description="Disordered" evidence="1">
    <location>
        <begin position="358"/>
        <end position="394"/>
    </location>
</feature>
<evidence type="ECO:0000313" key="3">
    <source>
        <dbReference type="EMBL" id="KAF7350345.1"/>
    </source>
</evidence>
<feature type="region of interest" description="Disordered" evidence="1">
    <location>
        <begin position="293"/>
        <end position="346"/>
    </location>
</feature>
<evidence type="ECO:0000256" key="1">
    <source>
        <dbReference type="SAM" id="MobiDB-lite"/>
    </source>
</evidence>
<comment type="caution">
    <text evidence="3">The sequence shown here is derived from an EMBL/GenBank/DDBJ whole genome shotgun (WGS) entry which is preliminary data.</text>
</comment>
<feature type="compositionally biased region" description="Basic and acidic residues" evidence="1">
    <location>
        <begin position="314"/>
        <end position="333"/>
    </location>
</feature>
<evidence type="ECO:0000313" key="4">
    <source>
        <dbReference type="Proteomes" id="UP000620124"/>
    </source>
</evidence>
<feature type="compositionally biased region" description="Low complexity" evidence="1">
    <location>
        <begin position="378"/>
        <end position="387"/>
    </location>
</feature>
<feature type="compositionally biased region" description="Basic and acidic residues" evidence="1">
    <location>
        <begin position="362"/>
        <end position="377"/>
    </location>
</feature>
<sequence length="837" mass="94034">MKYTLPTEAVNTQRLAFLIIVDLLTLFPGLRLLFLRSKCLDGATSRESIAIPWYRPFEPMDEEWTFWKTLAATGLGDTVISAILEESSILELPDCPVGGLGAIEQLMVYHDCSNSAFYAALCIRYLGGILDLPGFWAEMDTMHLDVTKKLCDKMVTVLKDVGVDVVDDIVALEFVDDLGPFDYGGLDFLANTILVGISSWLDKLEQTEWAMQSWHSSFCQLLLLLRRQATLSRALTDFLSSRRQQPGELPPNYIPECHDEHQSVRVSHLEGKCPDYLNDDLADLNHLSDSGSAHSLNSLEEDEADISSTNSAAHIDDKTPGHSTDHMSDHPSDSSDNSRSSLEENSVNISLRNATECSEDNISDHPTDHLADLDHASDSASGHSANSLEEDEASISSINATPYHEDKSIEHPIDHSAELDHASDSGSSHSLRSLEDTAYSEGESPDLPSHRLDVISDSRRSSVHSLGSLKENEVNISSPNVHRPDRAQEATQTSQNEWTDVPPSVPPAMKTYESVYFSNPGQERLRLWTREKKPEIEHEFKEMKRDIDAALGQRVRDILRQTPSDHYGNMNSFQAAEEAEVARLLREGVEAEAARMKAVFMHAALNHPGEPDPTEEVRERIKSDPQAENTYCSPILMETLLWEGQADLSNTHRKRLELDFPDRVEALLDFHCIAFHADVNVLKEFCDEDMNGKKRNRKEFLANHRGKMETLMAKAEEMKSLGAENAYCSPILVETLLWKGMDDLPNTHRKRLELDFPDHVEALLEFHCIAFYADINVLKELYDEDMNGKKENRMEVLANRRVKMEVLMASYAEEMSASWAKEKERLRTAAAAQSPSA</sequence>
<dbReference type="Proteomes" id="UP000620124">
    <property type="component" value="Unassembled WGS sequence"/>
</dbReference>